<evidence type="ECO:0000313" key="2">
    <source>
        <dbReference type="EMBL" id="KAJ1173925.1"/>
    </source>
</evidence>
<gene>
    <name evidence="2" type="ORF">NDU88_005749</name>
</gene>
<proteinExistence type="predicted"/>
<feature type="compositionally biased region" description="Basic and acidic residues" evidence="1">
    <location>
        <begin position="62"/>
        <end position="71"/>
    </location>
</feature>
<feature type="region of interest" description="Disordered" evidence="1">
    <location>
        <begin position="55"/>
        <end position="80"/>
    </location>
</feature>
<sequence>MLRAASEIRMENYWACHEVFYDHGSLRESYSCQLHEEKTCFSGTRYCTRDFVSQIPEQQRSGSEERGAEHSPRKHPGGNT</sequence>
<accession>A0AAV7TCI1</accession>
<organism evidence="2 3">
    <name type="scientific">Pleurodeles waltl</name>
    <name type="common">Iberian ribbed newt</name>
    <dbReference type="NCBI Taxonomy" id="8319"/>
    <lineage>
        <taxon>Eukaryota</taxon>
        <taxon>Metazoa</taxon>
        <taxon>Chordata</taxon>
        <taxon>Craniata</taxon>
        <taxon>Vertebrata</taxon>
        <taxon>Euteleostomi</taxon>
        <taxon>Amphibia</taxon>
        <taxon>Batrachia</taxon>
        <taxon>Caudata</taxon>
        <taxon>Salamandroidea</taxon>
        <taxon>Salamandridae</taxon>
        <taxon>Pleurodelinae</taxon>
        <taxon>Pleurodeles</taxon>
    </lineage>
</organism>
<dbReference type="EMBL" id="JANPWB010000007">
    <property type="protein sequence ID" value="KAJ1173925.1"/>
    <property type="molecule type" value="Genomic_DNA"/>
</dbReference>
<dbReference type="AlphaFoldDB" id="A0AAV7TCI1"/>
<dbReference type="Proteomes" id="UP001066276">
    <property type="component" value="Chromosome 4_1"/>
</dbReference>
<protein>
    <submittedName>
        <fullName evidence="2">Uncharacterized protein</fullName>
    </submittedName>
</protein>
<comment type="caution">
    <text evidence="2">The sequence shown here is derived from an EMBL/GenBank/DDBJ whole genome shotgun (WGS) entry which is preliminary data.</text>
</comment>
<evidence type="ECO:0000256" key="1">
    <source>
        <dbReference type="SAM" id="MobiDB-lite"/>
    </source>
</evidence>
<keyword evidence="3" id="KW-1185">Reference proteome</keyword>
<name>A0AAV7TCI1_PLEWA</name>
<evidence type="ECO:0000313" key="3">
    <source>
        <dbReference type="Proteomes" id="UP001066276"/>
    </source>
</evidence>
<reference evidence="2" key="1">
    <citation type="journal article" date="2022" name="bioRxiv">
        <title>Sequencing and chromosome-scale assembly of the giantPleurodeles waltlgenome.</title>
        <authorList>
            <person name="Brown T."/>
            <person name="Elewa A."/>
            <person name="Iarovenko S."/>
            <person name="Subramanian E."/>
            <person name="Araus A.J."/>
            <person name="Petzold A."/>
            <person name="Susuki M."/>
            <person name="Suzuki K.-i.T."/>
            <person name="Hayashi T."/>
            <person name="Toyoda A."/>
            <person name="Oliveira C."/>
            <person name="Osipova E."/>
            <person name="Leigh N.D."/>
            <person name="Simon A."/>
            <person name="Yun M.H."/>
        </authorList>
    </citation>
    <scope>NUCLEOTIDE SEQUENCE</scope>
    <source>
        <strain evidence="2">20211129_DDA</strain>
        <tissue evidence="2">Liver</tissue>
    </source>
</reference>